<name>A0ABU3KSA4_9BURK</name>
<sequence length="96" mass="10650">MLEGAIQNMLEGIQKIRIPIHKPQQLSNGNSWQLVAKRAIAGLRRRRVYQGSPLLLALTDNLDVRIDAGGHALIDLDEPRFELGGQSGRFGRAVPR</sequence>
<keyword evidence="2" id="KW-1185">Reference proteome</keyword>
<dbReference type="EMBL" id="JAVBIK010000003">
    <property type="protein sequence ID" value="MDT7520690.1"/>
    <property type="molecule type" value="Genomic_DNA"/>
</dbReference>
<protein>
    <submittedName>
        <fullName evidence="1">Uncharacterized protein</fullName>
    </submittedName>
</protein>
<evidence type="ECO:0000313" key="1">
    <source>
        <dbReference type="EMBL" id="MDT7520690.1"/>
    </source>
</evidence>
<comment type="caution">
    <text evidence="1">The sequence shown here is derived from an EMBL/GenBank/DDBJ whole genome shotgun (WGS) entry which is preliminary data.</text>
</comment>
<evidence type="ECO:0000313" key="2">
    <source>
        <dbReference type="Proteomes" id="UP001321700"/>
    </source>
</evidence>
<proteinExistence type="predicted"/>
<dbReference type="Proteomes" id="UP001321700">
    <property type="component" value="Unassembled WGS sequence"/>
</dbReference>
<gene>
    <name evidence="1" type="ORF">RAE19_18755</name>
</gene>
<reference evidence="1 2" key="1">
    <citation type="submission" date="2023-08" db="EMBL/GenBank/DDBJ databases">
        <title>Rhodoferax potami sp. nov. and Rhodoferax mekongensis sp. nov., isolated from the Mekong River in Thailand.</title>
        <authorList>
            <person name="Kitikhun S."/>
            <person name="Charoenyingcharoen P."/>
            <person name="Siriarchawattana P."/>
            <person name="Likhitrattanapisal S."/>
            <person name="Nilsakha T."/>
            <person name="Chanpet A."/>
            <person name="Rattanawaree P."/>
            <person name="Ingsriswang S."/>
        </authorList>
    </citation>
    <scope>NUCLEOTIDE SEQUENCE [LARGE SCALE GENOMIC DNA]</scope>
    <source>
        <strain evidence="1 2">TBRC 17660</strain>
    </source>
</reference>
<accession>A0ABU3KSA4</accession>
<organism evidence="1 2">
    <name type="scientific">Rhodoferax potami</name>
    <dbReference type="NCBI Taxonomy" id="3068338"/>
    <lineage>
        <taxon>Bacteria</taxon>
        <taxon>Pseudomonadati</taxon>
        <taxon>Pseudomonadota</taxon>
        <taxon>Betaproteobacteria</taxon>
        <taxon>Burkholderiales</taxon>
        <taxon>Comamonadaceae</taxon>
        <taxon>Rhodoferax</taxon>
    </lineage>
</organism>